<dbReference type="Pfam" id="PF09428">
    <property type="entry name" value="DUF2011"/>
    <property type="match status" value="1"/>
</dbReference>
<keyword evidence="3" id="KW-1185">Reference proteome</keyword>
<comment type="caution">
    <text evidence="2">The sequence shown here is derived from an EMBL/GenBank/DDBJ whole genome shotgun (WGS) entry which is preliminary data.</text>
</comment>
<evidence type="ECO:0000313" key="2">
    <source>
        <dbReference type="EMBL" id="KAK8235142.1"/>
    </source>
</evidence>
<feature type="compositionally biased region" description="Basic residues" evidence="1">
    <location>
        <begin position="229"/>
        <end position="249"/>
    </location>
</feature>
<feature type="compositionally biased region" description="Basic residues" evidence="1">
    <location>
        <begin position="189"/>
        <end position="206"/>
    </location>
</feature>
<gene>
    <name evidence="2" type="ORF">HDK90DRAFT_465507</name>
</gene>
<protein>
    <submittedName>
        <fullName evidence="2">Uncharacterized protein</fullName>
    </submittedName>
</protein>
<feature type="region of interest" description="Disordered" evidence="1">
    <location>
        <begin position="87"/>
        <end position="124"/>
    </location>
</feature>
<evidence type="ECO:0000256" key="1">
    <source>
        <dbReference type="SAM" id="MobiDB-lite"/>
    </source>
</evidence>
<accession>A0ABR1YNW3</accession>
<feature type="compositionally biased region" description="Basic and acidic residues" evidence="1">
    <location>
        <begin position="1"/>
        <end position="16"/>
    </location>
</feature>
<sequence length="277" mass="30357">MFELPEAKHVRRDELHSPASSPRSSPDPALADLLRAQLASRIDIELVDAPQPRAIVEPSRDADDAASEDEELEFRLFAAPAGNAATDGAAAASAPQKIRIKSPDLESGDGGFINPERPRSYYFSGEPNEELRLQLDAAAVTGDQVMSWALQKWPGCALPWKVKTTALDRKAREALGISGGNMTEPATEKRKRKGKKARIATRTKLKAKAEAKEAQAKEKEEKELAERVKRAKRNREKKLKKRQRNKLKRAAAGEQDDGQPQNDSSGEDGDDVSNTSA</sequence>
<feature type="region of interest" description="Disordered" evidence="1">
    <location>
        <begin position="49"/>
        <end position="70"/>
    </location>
</feature>
<evidence type="ECO:0000313" key="3">
    <source>
        <dbReference type="Proteomes" id="UP001492380"/>
    </source>
</evidence>
<feature type="compositionally biased region" description="Low complexity" evidence="1">
    <location>
        <begin position="17"/>
        <end position="30"/>
    </location>
</feature>
<dbReference type="Proteomes" id="UP001492380">
    <property type="component" value="Unassembled WGS sequence"/>
</dbReference>
<feature type="region of interest" description="Disordered" evidence="1">
    <location>
        <begin position="174"/>
        <end position="277"/>
    </location>
</feature>
<organism evidence="2 3">
    <name type="scientific">Phyllosticta capitalensis</name>
    <dbReference type="NCBI Taxonomy" id="121624"/>
    <lineage>
        <taxon>Eukaryota</taxon>
        <taxon>Fungi</taxon>
        <taxon>Dikarya</taxon>
        <taxon>Ascomycota</taxon>
        <taxon>Pezizomycotina</taxon>
        <taxon>Dothideomycetes</taxon>
        <taxon>Dothideomycetes incertae sedis</taxon>
        <taxon>Botryosphaeriales</taxon>
        <taxon>Phyllostictaceae</taxon>
        <taxon>Phyllosticta</taxon>
    </lineage>
</organism>
<reference evidence="2 3" key="1">
    <citation type="submission" date="2024-04" db="EMBL/GenBank/DDBJ databases">
        <title>Phyllosticta paracitricarpa is synonymous to the EU quarantine fungus P. citricarpa based on phylogenomic analyses.</title>
        <authorList>
            <consortium name="Lawrence Berkeley National Laboratory"/>
            <person name="Van Ingen-Buijs V.A."/>
            <person name="Van Westerhoven A.C."/>
            <person name="Haridas S."/>
            <person name="Skiadas P."/>
            <person name="Martin F."/>
            <person name="Groenewald J.Z."/>
            <person name="Crous P.W."/>
            <person name="Seidl M.F."/>
        </authorList>
    </citation>
    <scope>NUCLEOTIDE SEQUENCE [LARGE SCALE GENOMIC DNA]</scope>
    <source>
        <strain evidence="2 3">CBS 123374</strain>
    </source>
</reference>
<dbReference type="EMBL" id="JBBWRZ010000005">
    <property type="protein sequence ID" value="KAK8235142.1"/>
    <property type="molecule type" value="Genomic_DNA"/>
</dbReference>
<dbReference type="InterPro" id="IPR018555">
    <property type="entry name" value="C630.06c-like"/>
</dbReference>
<feature type="region of interest" description="Disordered" evidence="1">
    <location>
        <begin position="1"/>
        <end position="30"/>
    </location>
</feature>
<name>A0ABR1YNW3_9PEZI</name>
<feature type="compositionally biased region" description="Basic and acidic residues" evidence="1">
    <location>
        <begin position="207"/>
        <end position="228"/>
    </location>
</feature>
<proteinExistence type="predicted"/>